<name>A0AAN6P6E2_9PEZI</name>
<evidence type="ECO:0000313" key="3">
    <source>
        <dbReference type="Proteomes" id="UP001303115"/>
    </source>
</evidence>
<sequence>MPLQGESEPFLKDPTPCTPRRPRWAQFLPQDTSHYSWQSLRNLTFSPFFSHFIVFSLTSLVWTGALLLVLTKALLPLDHRATATAVAGTSRVQYGINITTTARFLSCGRTTAEAKQRGCTYDILSNHWVPGICMDEAAVAEYQADGTWFGFADEARRQRLTIAAMSEHDYYYTNERDHIVHCAILWRKQFRAFFAQRQNLDSIIASEEHTMHCSQFLMDMADQGPDYRNMPIKTFVGHTGCWVRD</sequence>
<accession>A0AAN6P6E2</accession>
<keyword evidence="1" id="KW-0472">Membrane</keyword>
<gene>
    <name evidence="2" type="ORF">C8A01DRAFT_20320</name>
</gene>
<protein>
    <submittedName>
        <fullName evidence="2">Uncharacterized protein</fullName>
    </submittedName>
</protein>
<dbReference type="PANTHER" id="PTHR35896">
    <property type="entry name" value="IG-LIKE DOMAIN-CONTAINING PROTEIN"/>
    <property type="match status" value="1"/>
</dbReference>
<dbReference type="EMBL" id="MU854590">
    <property type="protein sequence ID" value="KAK4032614.1"/>
    <property type="molecule type" value="Genomic_DNA"/>
</dbReference>
<dbReference type="PANTHER" id="PTHR35896:SF3">
    <property type="entry name" value="MAJOR FACILITATOR SUPERFAMILY TRANSPORTER"/>
    <property type="match status" value="1"/>
</dbReference>
<comment type="caution">
    <text evidence="2">The sequence shown here is derived from an EMBL/GenBank/DDBJ whole genome shotgun (WGS) entry which is preliminary data.</text>
</comment>
<organism evidence="2 3">
    <name type="scientific">Parachaetomium inaequale</name>
    <dbReference type="NCBI Taxonomy" id="2588326"/>
    <lineage>
        <taxon>Eukaryota</taxon>
        <taxon>Fungi</taxon>
        <taxon>Dikarya</taxon>
        <taxon>Ascomycota</taxon>
        <taxon>Pezizomycotina</taxon>
        <taxon>Sordariomycetes</taxon>
        <taxon>Sordariomycetidae</taxon>
        <taxon>Sordariales</taxon>
        <taxon>Chaetomiaceae</taxon>
        <taxon>Parachaetomium</taxon>
    </lineage>
</organism>
<dbReference type="InterPro" id="IPR053008">
    <property type="entry name" value="Phomopsin_biosynth_assoc"/>
</dbReference>
<reference evidence="3" key="1">
    <citation type="journal article" date="2023" name="Mol. Phylogenet. Evol.">
        <title>Genome-scale phylogeny and comparative genomics of the fungal order Sordariales.</title>
        <authorList>
            <person name="Hensen N."/>
            <person name="Bonometti L."/>
            <person name="Westerberg I."/>
            <person name="Brannstrom I.O."/>
            <person name="Guillou S."/>
            <person name="Cros-Aarteil S."/>
            <person name="Calhoun S."/>
            <person name="Haridas S."/>
            <person name="Kuo A."/>
            <person name="Mondo S."/>
            <person name="Pangilinan J."/>
            <person name="Riley R."/>
            <person name="LaButti K."/>
            <person name="Andreopoulos B."/>
            <person name="Lipzen A."/>
            <person name="Chen C."/>
            <person name="Yan M."/>
            <person name="Daum C."/>
            <person name="Ng V."/>
            <person name="Clum A."/>
            <person name="Steindorff A."/>
            <person name="Ohm R.A."/>
            <person name="Martin F."/>
            <person name="Silar P."/>
            <person name="Natvig D.O."/>
            <person name="Lalanne C."/>
            <person name="Gautier V."/>
            <person name="Ament-Velasquez S.L."/>
            <person name="Kruys A."/>
            <person name="Hutchinson M.I."/>
            <person name="Powell A.J."/>
            <person name="Barry K."/>
            <person name="Miller A.N."/>
            <person name="Grigoriev I.V."/>
            <person name="Debuchy R."/>
            <person name="Gladieux P."/>
            <person name="Hiltunen Thoren M."/>
            <person name="Johannesson H."/>
        </authorList>
    </citation>
    <scope>NUCLEOTIDE SEQUENCE [LARGE SCALE GENOMIC DNA]</scope>
    <source>
        <strain evidence="3">CBS 284.82</strain>
    </source>
</reference>
<evidence type="ECO:0000313" key="2">
    <source>
        <dbReference type="EMBL" id="KAK4032614.1"/>
    </source>
</evidence>
<proteinExistence type="predicted"/>
<dbReference type="AlphaFoldDB" id="A0AAN6P6E2"/>
<feature type="transmembrane region" description="Helical" evidence="1">
    <location>
        <begin position="48"/>
        <end position="70"/>
    </location>
</feature>
<dbReference type="Proteomes" id="UP001303115">
    <property type="component" value="Unassembled WGS sequence"/>
</dbReference>
<keyword evidence="3" id="KW-1185">Reference proteome</keyword>
<keyword evidence="1" id="KW-0812">Transmembrane</keyword>
<evidence type="ECO:0000256" key="1">
    <source>
        <dbReference type="SAM" id="Phobius"/>
    </source>
</evidence>
<keyword evidence="1" id="KW-1133">Transmembrane helix</keyword>